<dbReference type="InterPro" id="IPR019489">
    <property type="entry name" value="Clp_ATPase_C"/>
</dbReference>
<proteinExistence type="predicted"/>
<feature type="domain" description="Clp ATPase C-terminal" evidence="5">
    <location>
        <begin position="508"/>
        <end position="599"/>
    </location>
</feature>
<evidence type="ECO:0000256" key="3">
    <source>
        <dbReference type="ARBA" id="ARBA00023186"/>
    </source>
</evidence>
<keyword evidence="1" id="KW-0547">Nucleotide-binding</keyword>
<dbReference type="Proteomes" id="UP001501442">
    <property type="component" value="Unassembled WGS sequence"/>
</dbReference>
<dbReference type="InterPro" id="IPR003959">
    <property type="entry name" value="ATPase_AAA_core"/>
</dbReference>
<gene>
    <name evidence="6" type="ORF">GCM10023196_054270</name>
</gene>
<keyword evidence="7" id="KW-1185">Reference proteome</keyword>
<dbReference type="EMBL" id="BAABHK010000008">
    <property type="protein sequence ID" value="GAA4630144.1"/>
    <property type="molecule type" value="Genomic_DNA"/>
</dbReference>
<evidence type="ECO:0000259" key="5">
    <source>
        <dbReference type="SMART" id="SM01086"/>
    </source>
</evidence>
<evidence type="ECO:0000256" key="1">
    <source>
        <dbReference type="ARBA" id="ARBA00022741"/>
    </source>
</evidence>
<dbReference type="InterPro" id="IPR050130">
    <property type="entry name" value="ClpA_ClpB"/>
</dbReference>
<dbReference type="RefSeq" id="WP_345433851.1">
    <property type="nucleotide sequence ID" value="NZ_BAABHK010000008.1"/>
</dbReference>
<keyword evidence="2" id="KW-0067">ATP-binding</keyword>
<comment type="caution">
    <text evidence="6">The sequence shown here is derived from an EMBL/GenBank/DDBJ whole genome shotgun (WGS) entry which is preliminary data.</text>
</comment>
<evidence type="ECO:0000256" key="2">
    <source>
        <dbReference type="ARBA" id="ARBA00022840"/>
    </source>
</evidence>
<feature type="domain" description="AAA+ ATPase" evidence="4">
    <location>
        <begin position="336"/>
        <end position="479"/>
    </location>
</feature>
<dbReference type="PANTHER" id="PTHR11638">
    <property type="entry name" value="ATP-DEPENDENT CLP PROTEASE"/>
    <property type="match status" value="1"/>
</dbReference>
<evidence type="ECO:0000259" key="4">
    <source>
        <dbReference type="SMART" id="SM00382"/>
    </source>
</evidence>
<organism evidence="6 7">
    <name type="scientific">Actinoallomurus vinaceus</name>
    <dbReference type="NCBI Taxonomy" id="1080074"/>
    <lineage>
        <taxon>Bacteria</taxon>
        <taxon>Bacillati</taxon>
        <taxon>Actinomycetota</taxon>
        <taxon>Actinomycetes</taxon>
        <taxon>Streptosporangiales</taxon>
        <taxon>Thermomonosporaceae</taxon>
        <taxon>Actinoallomurus</taxon>
    </lineage>
</organism>
<dbReference type="SMART" id="SM00382">
    <property type="entry name" value="AAA"/>
    <property type="match status" value="1"/>
</dbReference>
<sequence length="603" mass="66972">MTTQPGPSGDTRLASWPAFVRELDATLSVHAQYVLWGNLHDSFLVPDEGRLFPLRELLWEALRRSGYSFMVGYDRVDGLRIHPADDKAAADAAASLFGSRVDERKVPSLEGLRAFLSALARPTRPIRAAFVIDYASRIARSPTDLEPAERDFFVFCEKLSRTALPVRGDGDRPKPLYNPVIWLAGRPGDLPPWLTADNDAIREIAIPRPHLGDRQQTARLLARAFETTDPELDITDDFAQEAEGLTLQAMIEITRLAKERDVPLHDLPDAVRTYKLGVLDNPWKREHLRRRIVDGEERVPARVLGQPQAVTKTLDILKRAVLGLSGAQAARASSRPRGVLFFAGPTGVGKTELAKAITSLVFGNEDAYLRFDMSEFSAEHAGDRLIGSPPGYVGFEAGGELTNAVRQDPFRVILFDEIEKAHPRILDKFLQILEDGRLTDGRGNTAFFSESILVFTSNLGTRGITPGMPYEELEAQVRGAVTEHFTTALNRPELLNRFGDNIVIFDFIGPEAADQIFDLQLANICRRVSDEHHMKLRLSDDVVAELRVWCTSELDKGGRGIGMALESYFINPLARALFDRGPATDVTVAGIHRDGSIVRLELR</sequence>
<dbReference type="SUPFAM" id="SSF52540">
    <property type="entry name" value="P-loop containing nucleoside triphosphate hydrolases"/>
    <property type="match status" value="1"/>
</dbReference>
<dbReference type="InterPro" id="IPR003593">
    <property type="entry name" value="AAA+_ATPase"/>
</dbReference>
<protein>
    <submittedName>
        <fullName evidence="6">AAA family ATPase</fullName>
    </submittedName>
</protein>
<dbReference type="Gene3D" id="3.40.50.300">
    <property type="entry name" value="P-loop containing nucleotide triphosphate hydrolases"/>
    <property type="match status" value="1"/>
</dbReference>
<reference evidence="7" key="1">
    <citation type="journal article" date="2019" name="Int. J. Syst. Evol. Microbiol.">
        <title>The Global Catalogue of Microorganisms (GCM) 10K type strain sequencing project: providing services to taxonomists for standard genome sequencing and annotation.</title>
        <authorList>
            <consortium name="The Broad Institute Genomics Platform"/>
            <consortium name="The Broad Institute Genome Sequencing Center for Infectious Disease"/>
            <person name="Wu L."/>
            <person name="Ma J."/>
        </authorList>
    </citation>
    <scope>NUCLEOTIDE SEQUENCE [LARGE SCALE GENOMIC DNA]</scope>
    <source>
        <strain evidence="7">JCM 17939</strain>
    </source>
</reference>
<dbReference type="SMART" id="SM01086">
    <property type="entry name" value="ClpB_D2-small"/>
    <property type="match status" value="1"/>
</dbReference>
<dbReference type="Pfam" id="PF07724">
    <property type="entry name" value="AAA_2"/>
    <property type="match status" value="1"/>
</dbReference>
<dbReference type="CDD" id="cd19499">
    <property type="entry name" value="RecA-like_ClpB_Hsp104-like"/>
    <property type="match status" value="1"/>
</dbReference>
<evidence type="ECO:0000313" key="7">
    <source>
        <dbReference type="Proteomes" id="UP001501442"/>
    </source>
</evidence>
<accession>A0ABP8UED3</accession>
<keyword evidence="3" id="KW-0143">Chaperone</keyword>
<dbReference type="PANTHER" id="PTHR11638:SF18">
    <property type="entry name" value="HEAT SHOCK PROTEIN 104"/>
    <property type="match status" value="1"/>
</dbReference>
<evidence type="ECO:0000313" key="6">
    <source>
        <dbReference type="EMBL" id="GAA4630144.1"/>
    </source>
</evidence>
<name>A0ABP8UED3_9ACTN</name>
<dbReference type="InterPro" id="IPR001270">
    <property type="entry name" value="ClpA/B"/>
</dbReference>
<dbReference type="InterPro" id="IPR027417">
    <property type="entry name" value="P-loop_NTPase"/>
</dbReference>
<dbReference type="PRINTS" id="PR00300">
    <property type="entry name" value="CLPPROTEASEA"/>
</dbReference>